<reference evidence="1" key="1">
    <citation type="submission" date="2022-08" db="EMBL/GenBank/DDBJ databases">
        <title>Genome Sequence of Fusarium decemcellulare.</title>
        <authorList>
            <person name="Buettner E."/>
        </authorList>
    </citation>
    <scope>NUCLEOTIDE SEQUENCE</scope>
    <source>
        <strain evidence="1">Babe19</strain>
    </source>
</reference>
<comment type="caution">
    <text evidence="1">The sequence shown here is derived from an EMBL/GenBank/DDBJ whole genome shotgun (WGS) entry which is preliminary data.</text>
</comment>
<name>A0ACC1S2X0_9HYPO</name>
<protein>
    <submittedName>
        <fullName evidence="1">Uncharacterized protein</fullName>
    </submittedName>
</protein>
<gene>
    <name evidence="1" type="ORF">NM208_g9109</name>
</gene>
<dbReference type="EMBL" id="JANRMS010001117">
    <property type="protein sequence ID" value="KAJ3530915.1"/>
    <property type="molecule type" value="Genomic_DNA"/>
</dbReference>
<accession>A0ACC1S2X0</accession>
<sequence length="101" mass="11243">MASPPDTLSLAALFQLRFSDSPNITSFEKLSIVAFRLLEASAAKLQTRSTKGKEKLLASQAELDSLKQQVKSLINERERLSQNHNTETKKAAEDDERLLAL</sequence>
<keyword evidence="2" id="KW-1185">Reference proteome</keyword>
<organism evidence="1 2">
    <name type="scientific">Fusarium decemcellulare</name>
    <dbReference type="NCBI Taxonomy" id="57161"/>
    <lineage>
        <taxon>Eukaryota</taxon>
        <taxon>Fungi</taxon>
        <taxon>Dikarya</taxon>
        <taxon>Ascomycota</taxon>
        <taxon>Pezizomycotina</taxon>
        <taxon>Sordariomycetes</taxon>
        <taxon>Hypocreomycetidae</taxon>
        <taxon>Hypocreales</taxon>
        <taxon>Nectriaceae</taxon>
        <taxon>Fusarium</taxon>
        <taxon>Fusarium decemcellulare species complex</taxon>
    </lineage>
</organism>
<evidence type="ECO:0000313" key="2">
    <source>
        <dbReference type="Proteomes" id="UP001148629"/>
    </source>
</evidence>
<dbReference type="Proteomes" id="UP001148629">
    <property type="component" value="Unassembled WGS sequence"/>
</dbReference>
<proteinExistence type="predicted"/>
<evidence type="ECO:0000313" key="1">
    <source>
        <dbReference type="EMBL" id="KAJ3530915.1"/>
    </source>
</evidence>